<dbReference type="AlphaFoldDB" id="E0STS3"/>
<dbReference type="HOGENOM" id="CLU_582193_0_0_2"/>
<protein>
    <recommendedName>
        <fullName evidence="4">DUF4350 domain-containing protein</fullName>
    </recommendedName>
</protein>
<keyword evidence="3" id="KW-1185">Reference proteome</keyword>
<sequence>MKRFRDIRVLSTLSTLILIAIGLIALAETQPPKLYVFRGASPFNDGVIGTMDFMNMVRSRYPDTISISSLHELNSISKADRCLYIVVSPEIPYSVEEARYIANTLISRCNTLSFLIADENTTSNNILTSLDSDISIDGRIIYSNVYGFYPPTYIDLRDIAREGDAKVYSIVLDIASPINVKESAIVIGRTVDGYTVAVYRSLHMLNRSIEIIAIGDGSIFLNQVMRSNTTIYRDLAMSLTNILCGYDNKCKVIFDGSHYQAIDPLNIFSSSSSFRPSDIASLAIYQDVFTIALSVMLRFIHPSTWLPPLVEYINRFFVSITTSFLLSTAIAVILMAIVYRVFLRRENIVVDQRLPEVREVEMFVFRDLRESIARGKYRLTKHDFVNLFEIIDNVFRSVVGVELCSNRALEYISSLVGSEKAGRYVDRMCRGYRKAVRGGIRPFILSWHRYTMSMIRESESILNAMGYTLTREKGVEYIFLK</sequence>
<dbReference type="EMBL" id="CP002098">
    <property type="protein sequence ID" value="ADM27689.1"/>
    <property type="molecule type" value="Genomic_DNA"/>
</dbReference>
<evidence type="ECO:0008006" key="4">
    <source>
        <dbReference type="Google" id="ProtNLM"/>
    </source>
</evidence>
<evidence type="ECO:0000313" key="3">
    <source>
        <dbReference type="Proteomes" id="UP000001304"/>
    </source>
</evidence>
<accession>E0STS3</accession>
<evidence type="ECO:0000313" key="2">
    <source>
        <dbReference type="EMBL" id="ADM27689.1"/>
    </source>
</evidence>
<dbReference type="KEGG" id="iag:Igag_0872"/>
<reference evidence="2 3" key="1">
    <citation type="journal article" date="2010" name="Stand. Genomic Sci.">
        <title>Complete genome sequence of Ignisphaera aggregans type strain (AQ1.S1).</title>
        <authorList>
            <person name="Goker M."/>
            <person name="Held B."/>
            <person name="Lapidus A."/>
            <person name="Nolan M."/>
            <person name="Spring S."/>
            <person name="Yasawong M."/>
            <person name="Lucas S."/>
            <person name="Glavina Del Rio T."/>
            <person name="Tice H."/>
            <person name="Cheng J.F."/>
            <person name="Goodwin L."/>
            <person name="Tapia R."/>
            <person name="Pitluck S."/>
            <person name="Liolios K."/>
            <person name="Ivanova N."/>
            <person name="Mavromatis K."/>
            <person name="Mikhailova N."/>
            <person name="Pati A."/>
            <person name="Chen A."/>
            <person name="Palaniappan K."/>
            <person name="Brambilla E."/>
            <person name="Land M."/>
            <person name="Hauser L."/>
            <person name="Chang Y.J."/>
            <person name="Jeffries C.D."/>
            <person name="Brettin T."/>
            <person name="Detter J.C."/>
            <person name="Han C."/>
            <person name="Rohde M."/>
            <person name="Sikorski J."/>
            <person name="Woyke T."/>
            <person name="Bristow J."/>
            <person name="Eisen J.A."/>
            <person name="Markowitz V."/>
            <person name="Hugenholtz P."/>
            <person name="Kyrpides N.C."/>
            <person name="Klenk H.P."/>
        </authorList>
    </citation>
    <scope>NUCLEOTIDE SEQUENCE [LARGE SCALE GENOMIC DNA]</scope>
    <source>
        <strain evidence="3">DSM 17230 / JCM 13409 / AQ1.S1</strain>
    </source>
</reference>
<keyword evidence="1" id="KW-0472">Membrane</keyword>
<dbReference type="Proteomes" id="UP000001304">
    <property type="component" value="Chromosome"/>
</dbReference>
<organism evidence="2 3">
    <name type="scientific">Ignisphaera aggregans (strain DSM 17230 / JCM 13409 / AQ1.S1)</name>
    <dbReference type="NCBI Taxonomy" id="583356"/>
    <lineage>
        <taxon>Archaea</taxon>
        <taxon>Thermoproteota</taxon>
        <taxon>Thermoprotei</taxon>
        <taxon>Desulfurococcales</taxon>
        <taxon>Desulfurococcaceae</taxon>
        <taxon>Ignisphaera</taxon>
    </lineage>
</organism>
<dbReference type="STRING" id="583356.Igag_0872"/>
<name>E0STS3_IGNAA</name>
<keyword evidence="1" id="KW-0812">Transmembrane</keyword>
<gene>
    <name evidence="2" type="ordered locus">Igag_0872</name>
</gene>
<keyword evidence="1" id="KW-1133">Transmembrane helix</keyword>
<evidence type="ECO:0000256" key="1">
    <source>
        <dbReference type="SAM" id="Phobius"/>
    </source>
</evidence>
<dbReference type="BioCyc" id="IAGG583356:GHAH-855-MONOMER"/>
<feature type="transmembrane region" description="Helical" evidence="1">
    <location>
        <begin position="312"/>
        <end position="339"/>
    </location>
</feature>
<proteinExistence type="predicted"/>